<proteinExistence type="inferred from homology"/>
<evidence type="ECO:0000256" key="1">
    <source>
        <dbReference type="ARBA" id="ARBA00004123"/>
    </source>
</evidence>
<dbReference type="InterPro" id="IPR045347">
    <property type="entry name" value="HIND"/>
</dbReference>
<evidence type="ECO:0000256" key="3">
    <source>
        <dbReference type="ARBA" id="ARBA00022664"/>
    </source>
</evidence>
<reference evidence="7" key="1">
    <citation type="submission" date="2022-01" db="EMBL/GenBank/DDBJ databases">
        <authorList>
            <person name="King R."/>
        </authorList>
    </citation>
    <scope>NUCLEOTIDE SEQUENCE</scope>
</reference>
<evidence type="ECO:0008006" key="9">
    <source>
        <dbReference type="Google" id="ProtNLM"/>
    </source>
</evidence>
<organism evidence="7 8">
    <name type="scientific">Psylliodes chrysocephalus</name>
    <dbReference type="NCBI Taxonomy" id="3402493"/>
    <lineage>
        <taxon>Eukaryota</taxon>
        <taxon>Metazoa</taxon>
        <taxon>Ecdysozoa</taxon>
        <taxon>Arthropoda</taxon>
        <taxon>Hexapoda</taxon>
        <taxon>Insecta</taxon>
        <taxon>Pterygota</taxon>
        <taxon>Neoptera</taxon>
        <taxon>Endopterygota</taxon>
        <taxon>Coleoptera</taxon>
        <taxon>Polyphaga</taxon>
        <taxon>Cucujiformia</taxon>
        <taxon>Chrysomeloidea</taxon>
        <taxon>Chrysomelidae</taxon>
        <taxon>Galerucinae</taxon>
        <taxon>Alticini</taxon>
        <taxon>Psylliodes</taxon>
    </lineage>
</organism>
<dbReference type="Proteomes" id="UP001153636">
    <property type="component" value="Chromosome 9"/>
</dbReference>
<keyword evidence="3" id="KW-0507">mRNA processing</keyword>
<feature type="compositionally biased region" description="Basic residues" evidence="6">
    <location>
        <begin position="30"/>
        <end position="48"/>
    </location>
</feature>
<keyword evidence="5" id="KW-0539">Nucleus</keyword>
<feature type="compositionally biased region" description="Basic and acidic residues" evidence="6">
    <location>
        <begin position="150"/>
        <end position="179"/>
    </location>
</feature>
<feature type="region of interest" description="Disordered" evidence="6">
    <location>
        <begin position="141"/>
        <end position="179"/>
    </location>
</feature>
<dbReference type="PANTHER" id="PTHR14152:SF5">
    <property type="entry name" value="U4_U6.U5 TRI-SNRNP-ASSOCIATED PROTEIN 1"/>
    <property type="match status" value="1"/>
</dbReference>
<dbReference type="Pfam" id="PF19252">
    <property type="entry name" value="HIND"/>
    <property type="match status" value="1"/>
</dbReference>
<dbReference type="AlphaFoldDB" id="A0A9P0D6A5"/>
<evidence type="ECO:0000256" key="4">
    <source>
        <dbReference type="ARBA" id="ARBA00023187"/>
    </source>
</evidence>
<name>A0A9P0D6A5_9CUCU</name>
<comment type="subcellular location">
    <subcellularLocation>
        <location evidence="1">Nucleus</location>
    </subcellularLocation>
</comment>
<evidence type="ECO:0000256" key="2">
    <source>
        <dbReference type="ARBA" id="ARBA00006076"/>
    </source>
</evidence>
<gene>
    <name evidence="7" type="ORF">PSYICH_LOCUS15226</name>
</gene>
<sequence>MGSSSKKHKDKESSRKRRHEEASSHDAPKEKRHKHKKHHHHKEKRRDKSSKYYEEEPKSSRHYETTEKATKYAYESDGSDVVEIIDNDPLPPTKTATITTKEKETYSEPPNHSSTQQSVESLSIEETNKLRAKLGLKPLVVGTSNVGTSSKDRSDGLKKDDLGEFYHKPAENIKDKNQQEKIRSKLAEIREKRQIHNKLSSVKTLAESEDEDDLALWVDKSRKKEQMKKEAEKRAKMLEELDAQFGISDFMESENREKMKHKYTEKDLKGLTVQHDVDTFDEEKTVILTLKDQGVLDEDDDVLVNVNMIDDERYKKNIDNKKKKTAYNPYEDSEFDEEGNYQGKSLLGKYDEEIDGAKKETFRIGFDNSVERKQAAVQSVKAKLAQKRLESVAESNRTIASDYYNEEELAKFKKPKKKVRKIRSKGKLLTKDEIKPDNAGIESIGSRRPRVKNDYDYDIDDVPMVNINVSDLKLDDDKDDVLEKALHKARTMKQKDNIIADIIKSEVKAEPEEDVDGTNIVLNATAEFCRTLGDIPTYGKSGNREETEDAMDDYEKDLKDNSDEDCEIIEDNTGWNAVDANQGISSTQIGAQDVQILDEEPDVSTGVGAALKLAMSKGYLDKEQSNRPSNSRLAHLQAKNYSIEDKSYGEEGERQGRRERYAGPITDFKEKDSFKPNVKLEYIDDDGHILNSKEAFRYLSHKFHGKGPGKNKVEKRIQKSVQEQLMKKMSSTDTPLGTLNMLQAKQKETQSAYVVLSGNKQSQSTSLSKTRR</sequence>
<feature type="compositionally biased region" description="Basic and acidic residues" evidence="6">
    <location>
        <begin position="642"/>
        <end position="659"/>
    </location>
</feature>
<feature type="compositionally biased region" description="Basic and acidic residues" evidence="6">
    <location>
        <begin position="19"/>
        <end position="29"/>
    </location>
</feature>
<evidence type="ECO:0000313" key="8">
    <source>
        <dbReference type="Proteomes" id="UP001153636"/>
    </source>
</evidence>
<dbReference type="OrthoDB" id="5583at2759"/>
<evidence type="ECO:0000256" key="5">
    <source>
        <dbReference type="ARBA" id="ARBA00023242"/>
    </source>
</evidence>
<protein>
    <recommendedName>
        <fullName evidence="9">U4/U6.U5 tri-snRNP-associated protein 1</fullName>
    </recommendedName>
</protein>
<feature type="compositionally biased region" description="Basic residues" evidence="6">
    <location>
        <begin position="1"/>
        <end position="18"/>
    </location>
</feature>
<evidence type="ECO:0000313" key="7">
    <source>
        <dbReference type="EMBL" id="CAH1115022.1"/>
    </source>
</evidence>
<keyword evidence="4" id="KW-0508">mRNA splicing</keyword>
<feature type="compositionally biased region" description="Basic and acidic residues" evidence="6">
    <location>
        <begin position="49"/>
        <end position="70"/>
    </location>
</feature>
<dbReference type="Pfam" id="PF03343">
    <property type="entry name" value="SART-1"/>
    <property type="match status" value="1"/>
</dbReference>
<evidence type="ECO:0000256" key="6">
    <source>
        <dbReference type="SAM" id="MobiDB-lite"/>
    </source>
</evidence>
<comment type="similarity">
    <text evidence="2">Belongs to the SNU66/SART1 family.</text>
</comment>
<dbReference type="GO" id="GO:0045292">
    <property type="term" value="P:mRNA cis splicing, via spliceosome"/>
    <property type="evidence" value="ECO:0007669"/>
    <property type="project" value="TreeGrafter"/>
</dbReference>
<dbReference type="EMBL" id="OV651821">
    <property type="protein sequence ID" value="CAH1115022.1"/>
    <property type="molecule type" value="Genomic_DNA"/>
</dbReference>
<dbReference type="PANTHER" id="PTHR14152">
    <property type="entry name" value="SQUAMOUS CELL CARCINOMA ANTIGEN RECOGNISED BY CYTOTOXIC T LYMPHOCYTES"/>
    <property type="match status" value="1"/>
</dbReference>
<keyword evidence="8" id="KW-1185">Reference proteome</keyword>
<accession>A0A9P0D6A5</accession>
<feature type="compositionally biased region" description="Acidic residues" evidence="6">
    <location>
        <begin position="77"/>
        <end position="86"/>
    </location>
</feature>
<feature type="region of interest" description="Disordered" evidence="6">
    <location>
        <begin position="1"/>
        <end position="124"/>
    </location>
</feature>
<feature type="region of interest" description="Disordered" evidence="6">
    <location>
        <begin position="622"/>
        <end position="659"/>
    </location>
</feature>
<dbReference type="GO" id="GO:0000481">
    <property type="term" value="P:maturation of 5S rRNA"/>
    <property type="evidence" value="ECO:0007669"/>
    <property type="project" value="TreeGrafter"/>
</dbReference>
<feature type="compositionally biased region" description="Polar residues" evidence="6">
    <location>
        <begin position="108"/>
        <end position="124"/>
    </location>
</feature>
<dbReference type="GO" id="GO:0046540">
    <property type="term" value="C:U4/U6 x U5 tri-snRNP complex"/>
    <property type="evidence" value="ECO:0007669"/>
    <property type="project" value="InterPro"/>
</dbReference>
<dbReference type="InterPro" id="IPR005011">
    <property type="entry name" value="SNU66/SART1"/>
</dbReference>